<name>A0A8X6RAC3_TRICX</name>
<dbReference type="Gene3D" id="3.10.10.10">
    <property type="entry name" value="HIV Type 1 Reverse Transcriptase, subunit A, domain 1"/>
    <property type="match status" value="1"/>
</dbReference>
<organism evidence="2 3">
    <name type="scientific">Trichonephila clavipes</name>
    <name type="common">Golden silk orbweaver</name>
    <name type="synonym">Nephila clavipes</name>
    <dbReference type="NCBI Taxonomy" id="2585209"/>
    <lineage>
        <taxon>Eukaryota</taxon>
        <taxon>Metazoa</taxon>
        <taxon>Ecdysozoa</taxon>
        <taxon>Arthropoda</taxon>
        <taxon>Chelicerata</taxon>
        <taxon>Arachnida</taxon>
        <taxon>Araneae</taxon>
        <taxon>Araneomorphae</taxon>
        <taxon>Entelegynae</taxon>
        <taxon>Araneoidea</taxon>
        <taxon>Nephilidae</taxon>
        <taxon>Trichonephila</taxon>
    </lineage>
</organism>
<comment type="caution">
    <text evidence="2">The sequence shown here is derived from an EMBL/GenBank/DDBJ whole genome shotgun (WGS) entry which is preliminary data.</text>
</comment>
<dbReference type="PANTHER" id="PTHR24559:SF444">
    <property type="entry name" value="REVERSE TRANSCRIPTASE DOMAIN-CONTAINING PROTEIN"/>
    <property type="match status" value="1"/>
</dbReference>
<dbReference type="InterPro" id="IPR043128">
    <property type="entry name" value="Rev_trsase/Diguanyl_cyclase"/>
</dbReference>
<accession>A0A8X6RAC3</accession>
<evidence type="ECO:0000259" key="1">
    <source>
        <dbReference type="Pfam" id="PF00078"/>
    </source>
</evidence>
<gene>
    <name evidence="2" type="primary">TY3B-G</name>
    <name evidence="2" type="ORF">TNCV_1934071</name>
</gene>
<dbReference type="Proteomes" id="UP000887159">
    <property type="component" value="Unassembled WGS sequence"/>
</dbReference>
<dbReference type="InterPro" id="IPR053134">
    <property type="entry name" value="RNA-dir_DNA_polymerase"/>
</dbReference>
<dbReference type="AlphaFoldDB" id="A0A8X6RAC3"/>
<proteinExistence type="predicted"/>
<dbReference type="InterPro" id="IPR000477">
    <property type="entry name" value="RT_dom"/>
</dbReference>
<dbReference type="SUPFAM" id="SSF56672">
    <property type="entry name" value="DNA/RNA polymerases"/>
    <property type="match status" value="1"/>
</dbReference>
<dbReference type="InterPro" id="IPR043502">
    <property type="entry name" value="DNA/RNA_pol_sf"/>
</dbReference>
<dbReference type="Pfam" id="PF00078">
    <property type="entry name" value="RVT_1"/>
    <property type="match status" value="1"/>
</dbReference>
<dbReference type="CDD" id="cd01647">
    <property type="entry name" value="RT_LTR"/>
    <property type="match status" value="1"/>
</dbReference>
<protein>
    <recommendedName>
        <fullName evidence="1">Reverse transcriptase domain-containing protein</fullName>
    </recommendedName>
</protein>
<dbReference type="PANTHER" id="PTHR24559">
    <property type="entry name" value="TRANSPOSON TY3-I GAG-POL POLYPROTEIN"/>
    <property type="match status" value="1"/>
</dbReference>
<evidence type="ECO:0000313" key="3">
    <source>
        <dbReference type="Proteomes" id="UP000887159"/>
    </source>
</evidence>
<dbReference type="GO" id="GO:0071897">
    <property type="term" value="P:DNA biosynthetic process"/>
    <property type="evidence" value="ECO:0007669"/>
    <property type="project" value="UniProtKB-ARBA"/>
</dbReference>
<dbReference type="EMBL" id="BMAU01021129">
    <property type="protein sequence ID" value="GFX91391.1"/>
    <property type="molecule type" value="Genomic_DNA"/>
</dbReference>
<feature type="domain" description="Reverse transcriptase" evidence="1">
    <location>
        <begin position="10"/>
        <end position="127"/>
    </location>
</feature>
<evidence type="ECO:0000313" key="2">
    <source>
        <dbReference type="EMBL" id="GFX91391.1"/>
    </source>
</evidence>
<reference evidence="2" key="1">
    <citation type="submission" date="2020-08" db="EMBL/GenBank/DDBJ databases">
        <title>Multicomponent nature underlies the extraordinary mechanical properties of spider dragline silk.</title>
        <authorList>
            <person name="Kono N."/>
            <person name="Nakamura H."/>
            <person name="Mori M."/>
            <person name="Yoshida Y."/>
            <person name="Ohtoshi R."/>
            <person name="Malay A.D."/>
            <person name="Moran D.A.P."/>
            <person name="Tomita M."/>
            <person name="Numata K."/>
            <person name="Arakawa K."/>
        </authorList>
    </citation>
    <scope>NUCLEOTIDE SEQUENCE</scope>
</reference>
<keyword evidence="3" id="KW-1185">Reference proteome</keyword>
<dbReference type="Gene3D" id="3.30.70.270">
    <property type="match status" value="1"/>
</dbReference>
<sequence>MISNKDTNSCCPCGDFRALNKQTRPYRYSIPNLTSFNENIKGKTIFTKLDIQRAYHHIRIHPADRHKMAIITNFGTFEFVFMPFGLSNAAQTWMRFIHEVLRGFDYCFVYLDDRLIASTDANSHKKHDTDLALMSDASDFGLGASLRYPTTFGTMILRNRING</sequence>